<sequence length="153" mass="17049">MESTAGVQRDHKDDVQTRCPSTLDNTIEALSDDDRWYVIELAGYLGERARFGHVSNPWQDAEIMKSAVRARDFRPEDKIAFGQISTGVRWHSMFKGFEASRRAQSGKLAACSQRPQTSGVDATTPTPRYHSRQDISTDGYNAVGSPLGFAKRP</sequence>
<organism evidence="2 3">
    <name type="scientific">Vespula pensylvanica</name>
    <name type="common">Western yellow jacket</name>
    <name type="synonym">Wasp</name>
    <dbReference type="NCBI Taxonomy" id="30213"/>
    <lineage>
        <taxon>Eukaryota</taxon>
        <taxon>Metazoa</taxon>
        <taxon>Ecdysozoa</taxon>
        <taxon>Arthropoda</taxon>
        <taxon>Hexapoda</taxon>
        <taxon>Insecta</taxon>
        <taxon>Pterygota</taxon>
        <taxon>Neoptera</taxon>
        <taxon>Endopterygota</taxon>
        <taxon>Hymenoptera</taxon>
        <taxon>Apocrita</taxon>
        <taxon>Aculeata</taxon>
        <taxon>Vespoidea</taxon>
        <taxon>Vespidae</taxon>
        <taxon>Vespinae</taxon>
        <taxon>Vespula</taxon>
    </lineage>
</organism>
<keyword evidence="3" id="KW-1185">Reference proteome</keyword>
<evidence type="ECO:0000313" key="3">
    <source>
        <dbReference type="Proteomes" id="UP000600918"/>
    </source>
</evidence>
<evidence type="ECO:0000313" key="2">
    <source>
        <dbReference type="EMBL" id="KAF7439208.1"/>
    </source>
</evidence>
<name>A0A834PGD7_VESPE</name>
<comment type="caution">
    <text evidence="2">The sequence shown here is derived from an EMBL/GenBank/DDBJ whole genome shotgun (WGS) entry which is preliminary data.</text>
</comment>
<gene>
    <name evidence="2" type="ORF">H0235_001599</name>
</gene>
<dbReference type="EMBL" id="JACSDY010000001">
    <property type="protein sequence ID" value="KAF7439208.1"/>
    <property type="molecule type" value="Genomic_DNA"/>
</dbReference>
<accession>A0A834PGD7</accession>
<protein>
    <submittedName>
        <fullName evidence="2">Uncharacterized protein</fullName>
    </submittedName>
</protein>
<feature type="compositionally biased region" description="Polar residues" evidence="1">
    <location>
        <begin position="113"/>
        <end position="126"/>
    </location>
</feature>
<dbReference type="AlphaFoldDB" id="A0A834PGD7"/>
<reference evidence="2" key="1">
    <citation type="journal article" date="2020" name="G3 (Bethesda)">
        <title>High-Quality Assemblies for Three Invasive Social Wasps from the &lt;i&gt;Vespula&lt;/i&gt; Genus.</title>
        <authorList>
            <person name="Harrop T.W.R."/>
            <person name="Guhlin J."/>
            <person name="McLaughlin G.M."/>
            <person name="Permina E."/>
            <person name="Stockwell P."/>
            <person name="Gilligan J."/>
            <person name="Le Lec M.F."/>
            <person name="Gruber M.A.M."/>
            <person name="Quinn O."/>
            <person name="Lovegrove M."/>
            <person name="Duncan E.J."/>
            <person name="Remnant E.J."/>
            <person name="Van Eeckhoven J."/>
            <person name="Graham B."/>
            <person name="Knapp R.A."/>
            <person name="Langford K.W."/>
            <person name="Kronenberg Z."/>
            <person name="Press M.O."/>
            <person name="Eacker S.M."/>
            <person name="Wilson-Rankin E.E."/>
            <person name="Purcell J."/>
            <person name="Lester P.J."/>
            <person name="Dearden P.K."/>
        </authorList>
    </citation>
    <scope>NUCLEOTIDE SEQUENCE</scope>
    <source>
        <strain evidence="2">Volc-1</strain>
    </source>
</reference>
<evidence type="ECO:0000256" key="1">
    <source>
        <dbReference type="SAM" id="MobiDB-lite"/>
    </source>
</evidence>
<proteinExistence type="predicted"/>
<dbReference type="Proteomes" id="UP000600918">
    <property type="component" value="Unassembled WGS sequence"/>
</dbReference>
<feature type="region of interest" description="Disordered" evidence="1">
    <location>
        <begin position="106"/>
        <end position="153"/>
    </location>
</feature>